<dbReference type="Proteomes" id="UP000244527">
    <property type="component" value="Chromosome"/>
</dbReference>
<dbReference type="OrthoDB" id="1143855at2"/>
<dbReference type="Pfam" id="PF13648">
    <property type="entry name" value="Lipocalin_4"/>
    <property type="match status" value="1"/>
</dbReference>
<sequence>MKNVLKLAIVALMFVGCKQKIEPADVAKLNGYWEIEKVEMPDSEDKDYKINEHYDFFAMKNNEGIRKKVMPQLDGTFIVNDTYENVLVRFEKEKAFLDYSTDFSKWSEELVELTDEELVVKNAENKEYHYKKTGPINLTGNGKKTK</sequence>
<evidence type="ECO:0000313" key="3">
    <source>
        <dbReference type="Proteomes" id="UP000244527"/>
    </source>
</evidence>
<dbReference type="AlphaFoldDB" id="A0A2S1LDE1"/>
<proteinExistence type="predicted"/>
<evidence type="ECO:0000259" key="1">
    <source>
        <dbReference type="Pfam" id="PF13648"/>
    </source>
</evidence>
<dbReference type="KEGG" id="ffa:FFWV33_09580"/>
<name>A0A2S1LDE1_9FLAO</name>
<organism evidence="2 3">
    <name type="scientific">Flavobacterium faecale</name>
    <dbReference type="NCBI Taxonomy" id="1355330"/>
    <lineage>
        <taxon>Bacteria</taxon>
        <taxon>Pseudomonadati</taxon>
        <taxon>Bacteroidota</taxon>
        <taxon>Flavobacteriia</taxon>
        <taxon>Flavobacteriales</taxon>
        <taxon>Flavobacteriaceae</taxon>
        <taxon>Flavobacterium</taxon>
    </lineage>
</organism>
<dbReference type="PROSITE" id="PS51257">
    <property type="entry name" value="PROKAR_LIPOPROTEIN"/>
    <property type="match status" value="1"/>
</dbReference>
<reference evidence="2 3" key="1">
    <citation type="submission" date="2017-04" db="EMBL/GenBank/DDBJ databases">
        <title>Compelte genome sequence of WV33.</title>
        <authorList>
            <person name="Lee P.C."/>
        </authorList>
    </citation>
    <scope>NUCLEOTIDE SEQUENCE [LARGE SCALE GENOMIC DNA]</scope>
    <source>
        <strain evidence="2 3">WV33</strain>
    </source>
</reference>
<dbReference type="InterPro" id="IPR024311">
    <property type="entry name" value="Lipocalin-like"/>
</dbReference>
<gene>
    <name evidence="2" type="ORF">FFWV33_09580</name>
</gene>
<protein>
    <recommendedName>
        <fullName evidence="1">Lipocalin-like domain-containing protein</fullName>
    </recommendedName>
</protein>
<evidence type="ECO:0000313" key="2">
    <source>
        <dbReference type="EMBL" id="AWG21775.1"/>
    </source>
</evidence>
<accession>A0A2S1LDE1</accession>
<dbReference type="EMBL" id="CP020918">
    <property type="protein sequence ID" value="AWG21775.1"/>
    <property type="molecule type" value="Genomic_DNA"/>
</dbReference>
<keyword evidence="3" id="KW-1185">Reference proteome</keyword>
<dbReference type="RefSeq" id="WP_108740710.1">
    <property type="nucleotide sequence ID" value="NZ_CP020918.1"/>
</dbReference>
<feature type="domain" description="Lipocalin-like" evidence="1">
    <location>
        <begin position="29"/>
        <end position="120"/>
    </location>
</feature>